<accession>A0A7F8Q8J9</accession>
<keyword evidence="10" id="KW-1133">Transmembrane helix</keyword>
<evidence type="ECO:0000256" key="1">
    <source>
        <dbReference type="ARBA" id="ARBA00004613"/>
    </source>
</evidence>
<name>A0A7F8Q8J9_LEPWE</name>
<organism evidence="11 12">
    <name type="scientific">Leptonychotes weddellii</name>
    <name type="common">Weddell seal</name>
    <name type="synonym">Otaria weddellii</name>
    <dbReference type="NCBI Taxonomy" id="9713"/>
    <lineage>
        <taxon>Eukaryota</taxon>
        <taxon>Metazoa</taxon>
        <taxon>Chordata</taxon>
        <taxon>Craniata</taxon>
        <taxon>Vertebrata</taxon>
        <taxon>Euteleostomi</taxon>
        <taxon>Mammalia</taxon>
        <taxon>Eutheria</taxon>
        <taxon>Laurasiatheria</taxon>
        <taxon>Carnivora</taxon>
        <taxon>Caniformia</taxon>
        <taxon>Pinnipedia</taxon>
        <taxon>Phocidae</taxon>
        <taxon>Monachinae</taxon>
        <taxon>Lobodontini</taxon>
        <taxon>Leptonychotes</taxon>
    </lineage>
</organism>
<dbReference type="GO" id="GO:0031841">
    <property type="term" value="F:neuropeptide Y receptor binding"/>
    <property type="evidence" value="ECO:0007669"/>
    <property type="project" value="TreeGrafter"/>
</dbReference>
<dbReference type="PANTHER" id="PTHR10533">
    <property type="entry name" value="NEUROPEPTIDE Y/PANCREATIC HORMONE/PEPTIDE YY"/>
    <property type="match status" value="1"/>
</dbReference>
<comment type="function">
    <text evidence="5">This gut peptide inhibits exocrine pancreatic secretion, has a vasoconstrictory action and inhibitis jejunal and colonic mobility.</text>
</comment>
<dbReference type="PRINTS" id="PR00278">
    <property type="entry name" value="PANCHORMONE"/>
</dbReference>
<comment type="similarity">
    <text evidence="2 8">Belongs to the NPY family.</text>
</comment>
<dbReference type="Pfam" id="PF00159">
    <property type="entry name" value="Hormone_3"/>
    <property type="match status" value="1"/>
</dbReference>
<dbReference type="InterPro" id="IPR020392">
    <property type="entry name" value="Pancreatic_hormone-like_CS"/>
</dbReference>
<protein>
    <recommendedName>
        <fullName evidence="6">Peptide YY</fullName>
    </recommendedName>
    <alternativeName>
        <fullName evidence="7">Peptide tyrosine tyrosine</fullName>
    </alternativeName>
</protein>
<evidence type="ECO:0000256" key="6">
    <source>
        <dbReference type="ARBA" id="ARBA00040208"/>
    </source>
</evidence>
<dbReference type="AlphaFoldDB" id="A0A7F8Q8J9"/>
<evidence type="ECO:0000256" key="10">
    <source>
        <dbReference type="SAM" id="Phobius"/>
    </source>
</evidence>
<dbReference type="Proteomes" id="UP000245341">
    <property type="component" value="Unplaced"/>
</dbReference>
<feature type="region of interest" description="Disordered" evidence="9">
    <location>
        <begin position="1"/>
        <end position="25"/>
    </location>
</feature>
<dbReference type="PANTHER" id="PTHR10533:SF14">
    <property type="entry name" value="PEPTIDE YY-RELATED"/>
    <property type="match status" value="1"/>
</dbReference>
<dbReference type="GO" id="GO:0007218">
    <property type="term" value="P:neuropeptide signaling pathway"/>
    <property type="evidence" value="ECO:0007669"/>
    <property type="project" value="TreeGrafter"/>
</dbReference>
<dbReference type="GO" id="GO:0005615">
    <property type="term" value="C:extracellular space"/>
    <property type="evidence" value="ECO:0007669"/>
    <property type="project" value="TreeGrafter"/>
</dbReference>
<dbReference type="CDD" id="cd00126">
    <property type="entry name" value="PAH"/>
    <property type="match status" value="1"/>
</dbReference>
<dbReference type="CTD" id="5697"/>
<dbReference type="Gene3D" id="6.10.250.900">
    <property type="match status" value="1"/>
</dbReference>
<keyword evidence="10" id="KW-0472">Membrane</keyword>
<comment type="subcellular location">
    <subcellularLocation>
        <location evidence="1">Secreted</location>
    </subcellularLocation>
</comment>
<dbReference type="OrthoDB" id="9852947at2759"/>
<evidence type="ECO:0000256" key="7">
    <source>
        <dbReference type="ARBA" id="ARBA00042666"/>
    </source>
</evidence>
<dbReference type="SMART" id="SM00309">
    <property type="entry name" value="PAH"/>
    <property type="match status" value="1"/>
</dbReference>
<evidence type="ECO:0000256" key="8">
    <source>
        <dbReference type="RuleBase" id="RU000656"/>
    </source>
</evidence>
<keyword evidence="4" id="KW-0027">Amidation</keyword>
<gene>
    <name evidence="12" type="primary">PYY</name>
</gene>
<dbReference type="GO" id="GO:0007631">
    <property type="term" value="P:feeding behavior"/>
    <property type="evidence" value="ECO:0007669"/>
    <property type="project" value="TreeGrafter"/>
</dbReference>
<evidence type="ECO:0000256" key="3">
    <source>
        <dbReference type="ARBA" id="ARBA00022525"/>
    </source>
</evidence>
<reference evidence="12" key="1">
    <citation type="submission" date="2025-08" db="UniProtKB">
        <authorList>
            <consortium name="RefSeq"/>
        </authorList>
    </citation>
    <scope>IDENTIFICATION</scope>
    <source>
        <tissue evidence="12">Liver</tissue>
    </source>
</reference>
<evidence type="ECO:0000256" key="4">
    <source>
        <dbReference type="ARBA" id="ARBA00022815"/>
    </source>
</evidence>
<dbReference type="PROSITE" id="PS00265">
    <property type="entry name" value="PANCREATIC_HORMONE_1"/>
    <property type="match status" value="1"/>
</dbReference>
<dbReference type="GO" id="GO:0005184">
    <property type="term" value="F:neuropeptide hormone activity"/>
    <property type="evidence" value="ECO:0007669"/>
    <property type="project" value="TreeGrafter"/>
</dbReference>
<evidence type="ECO:0000313" key="12">
    <source>
        <dbReference type="RefSeq" id="XP_030877580.1"/>
    </source>
</evidence>
<feature type="transmembrane region" description="Helical" evidence="10">
    <location>
        <begin position="176"/>
        <end position="195"/>
    </location>
</feature>
<dbReference type="RefSeq" id="XP_030877580.1">
    <property type="nucleotide sequence ID" value="XM_031021720.1"/>
</dbReference>
<dbReference type="GeneID" id="102732250"/>
<keyword evidence="3" id="KW-0964">Secreted</keyword>
<evidence type="ECO:0000256" key="9">
    <source>
        <dbReference type="SAM" id="MobiDB-lite"/>
    </source>
</evidence>
<sequence>MEQPGARERSGAIANPDRKGFGSTCSREKPEAWECTMPQVSVAAIYGRTDDLGVQVPSSASMLSMLPSPFLGYAGPLGPDWLIRSRFRRMQVPSSLRPSVSSSVKWEYIQLIGLCCDPEWPVHSRDISPVGKALSRGGGHSPICSSPALGTPFAFHLLISASRAVAMVTVRRPWPAMATVLLALLACLGALVHAYPAKPEAPGEDASPEELSRYYASLRHYLNLVTRQRYGKRYSPEAALSKLLFPDGEDRGVKSRPEGAYMW</sequence>
<evidence type="ECO:0000256" key="2">
    <source>
        <dbReference type="ARBA" id="ARBA00010022"/>
    </source>
</evidence>
<proteinExistence type="inferred from homology"/>
<evidence type="ECO:0000256" key="5">
    <source>
        <dbReference type="ARBA" id="ARBA00037595"/>
    </source>
</evidence>
<dbReference type="InterPro" id="IPR001955">
    <property type="entry name" value="Pancreatic_hormone-like"/>
</dbReference>
<keyword evidence="10" id="KW-0812">Transmembrane</keyword>
<dbReference type="PROSITE" id="PS50276">
    <property type="entry name" value="PANCREATIC_HORMONE_2"/>
    <property type="match status" value="1"/>
</dbReference>
<evidence type="ECO:0000313" key="11">
    <source>
        <dbReference type="Proteomes" id="UP000245341"/>
    </source>
</evidence>
<keyword evidence="11" id="KW-1185">Reference proteome</keyword>